<accession>A0A8J8STY1</accession>
<evidence type="ECO:0000313" key="3">
    <source>
        <dbReference type="Proteomes" id="UP000785679"/>
    </source>
</evidence>
<dbReference type="AlphaFoldDB" id="A0A8J8STY1"/>
<dbReference type="OrthoDB" id="10248398at2759"/>
<dbReference type="EMBL" id="RRYP01032302">
    <property type="protein sequence ID" value="TNV70832.1"/>
    <property type="molecule type" value="Genomic_DNA"/>
</dbReference>
<dbReference type="PANTHER" id="PTHR12925:SF0">
    <property type="entry name" value="PROTEIN HIKESHI"/>
    <property type="match status" value="1"/>
</dbReference>
<protein>
    <recommendedName>
        <fullName evidence="1">Hikeshi-like C-terminal domain-containing protein</fullName>
    </recommendedName>
</protein>
<dbReference type="GO" id="GO:0006606">
    <property type="term" value="P:protein import into nucleus"/>
    <property type="evidence" value="ECO:0007669"/>
    <property type="project" value="TreeGrafter"/>
</dbReference>
<evidence type="ECO:0000313" key="2">
    <source>
        <dbReference type="EMBL" id="TNV70832.1"/>
    </source>
</evidence>
<dbReference type="GO" id="GO:0061608">
    <property type="term" value="F:nuclear import signal receptor activity"/>
    <property type="evidence" value="ECO:0007669"/>
    <property type="project" value="TreeGrafter"/>
</dbReference>
<dbReference type="PANTHER" id="PTHR12925">
    <property type="entry name" value="HIKESHI FAMILY MEMBER"/>
    <property type="match status" value="1"/>
</dbReference>
<dbReference type="InterPro" id="IPR031318">
    <property type="entry name" value="OPI10"/>
</dbReference>
<comment type="caution">
    <text evidence="2">The sequence shown here is derived from an EMBL/GenBank/DDBJ whole genome shotgun (WGS) entry which is preliminary data.</text>
</comment>
<proteinExistence type="predicted"/>
<dbReference type="Proteomes" id="UP000785679">
    <property type="component" value="Unassembled WGS sequence"/>
</dbReference>
<sequence>MNQPLPDNTLGASLYFSVPPYDGLEFIGAIANERPSDIFHTGWALNPTVNVHSELKLVLQLEPLANLATMIRIKQETDLNKEFAKKVAYNLFNFLQSFNRNENATADGLLVVPLNTIDKWFDKFMKKYAIDPNFVFKQSEE</sequence>
<dbReference type="GO" id="GO:0005829">
    <property type="term" value="C:cytosol"/>
    <property type="evidence" value="ECO:0007669"/>
    <property type="project" value="TreeGrafter"/>
</dbReference>
<organism evidence="2 3">
    <name type="scientific">Halteria grandinella</name>
    <dbReference type="NCBI Taxonomy" id="5974"/>
    <lineage>
        <taxon>Eukaryota</taxon>
        <taxon>Sar</taxon>
        <taxon>Alveolata</taxon>
        <taxon>Ciliophora</taxon>
        <taxon>Intramacronucleata</taxon>
        <taxon>Spirotrichea</taxon>
        <taxon>Stichotrichia</taxon>
        <taxon>Sporadotrichida</taxon>
        <taxon>Halteriidae</taxon>
        <taxon>Halteria</taxon>
    </lineage>
</organism>
<dbReference type="Pfam" id="PF21057">
    <property type="entry name" value="Hikeshi-like_C"/>
    <property type="match status" value="1"/>
</dbReference>
<gene>
    <name evidence="2" type="ORF">FGO68_gene16383</name>
</gene>
<evidence type="ECO:0000259" key="1">
    <source>
        <dbReference type="Pfam" id="PF21057"/>
    </source>
</evidence>
<feature type="domain" description="Hikeshi-like C-terminal" evidence="1">
    <location>
        <begin position="81"/>
        <end position="135"/>
    </location>
</feature>
<name>A0A8J8STY1_HALGN</name>
<dbReference type="InterPro" id="IPR048364">
    <property type="entry name" value="Hikeshi-like_C"/>
</dbReference>
<dbReference type="GO" id="GO:0005634">
    <property type="term" value="C:nucleus"/>
    <property type="evidence" value="ECO:0007669"/>
    <property type="project" value="TreeGrafter"/>
</dbReference>
<keyword evidence="3" id="KW-1185">Reference proteome</keyword>
<reference evidence="2" key="1">
    <citation type="submission" date="2019-06" db="EMBL/GenBank/DDBJ databases">
        <authorList>
            <person name="Zheng W."/>
        </authorList>
    </citation>
    <scope>NUCLEOTIDE SEQUENCE</scope>
    <source>
        <strain evidence="2">QDHG01</strain>
    </source>
</reference>